<protein>
    <submittedName>
        <fullName evidence="1">Uncharacterized protein</fullName>
    </submittedName>
</protein>
<comment type="caution">
    <text evidence="1">The sequence shown here is derived from an EMBL/GenBank/DDBJ whole genome shotgun (WGS) entry which is preliminary data.</text>
</comment>
<gene>
    <name evidence="1" type="ORF">S12H4_55899</name>
</gene>
<organism evidence="1">
    <name type="scientific">marine sediment metagenome</name>
    <dbReference type="NCBI Taxonomy" id="412755"/>
    <lineage>
        <taxon>unclassified sequences</taxon>
        <taxon>metagenomes</taxon>
        <taxon>ecological metagenomes</taxon>
    </lineage>
</organism>
<sequence length="93" mass="10915">QDEERVKREVQRDKEQKEERDYYRNIISGELRKNVDLNVKGITLQTEMMKEIKEHDGQSREAWSKLNGSLGAICERLNNKTPVKDNKANGQKK</sequence>
<accession>X1VSF7</accession>
<feature type="non-terminal residue" evidence="1">
    <location>
        <position position="1"/>
    </location>
</feature>
<evidence type="ECO:0000313" key="1">
    <source>
        <dbReference type="EMBL" id="GAJ23657.1"/>
    </source>
</evidence>
<name>X1VSF7_9ZZZZ</name>
<dbReference type="AlphaFoldDB" id="X1VSF7"/>
<reference evidence="1" key="1">
    <citation type="journal article" date="2014" name="Front. Microbiol.">
        <title>High frequency of phylogenetically diverse reductive dehalogenase-homologous genes in deep subseafloor sedimentary metagenomes.</title>
        <authorList>
            <person name="Kawai M."/>
            <person name="Futagami T."/>
            <person name="Toyoda A."/>
            <person name="Takaki Y."/>
            <person name="Nishi S."/>
            <person name="Hori S."/>
            <person name="Arai W."/>
            <person name="Tsubouchi T."/>
            <person name="Morono Y."/>
            <person name="Uchiyama I."/>
            <person name="Ito T."/>
            <person name="Fujiyama A."/>
            <person name="Inagaki F."/>
            <person name="Takami H."/>
        </authorList>
    </citation>
    <scope>NUCLEOTIDE SEQUENCE</scope>
    <source>
        <strain evidence="1">Expedition CK06-06</strain>
    </source>
</reference>
<proteinExistence type="predicted"/>
<dbReference type="EMBL" id="BARW01035912">
    <property type="protein sequence ID" value="GAJ23657.1"/>
    <property type="molecule type" value="Genomic_DNA"/>
</dbReference>